<evidence type="ECO:0000313" key="12">
    <source>
        <dbReference type="Proteomes" id="UP000678105"/>
    </source>
</evidence>
<dbReference type="GeneID" id="80398324"/>
<keyword evidence="4" id="KW-0548">Nucleotidyltransferase</keyword>
<keyword evidence="9" id="KW-0479">Metal-binding</keyword>
<proteinExistence type="predicted"/>
<dbReference type="EC" id="2.7.7.48" evidence="1"/>
<dbReference type="InterPro" id="IPR005093">
    <property type="entry name" value="RNArep_beta"/>
</dbReference>
<dbReference type="GO" id="GO:0046872">
    <property type="term" value="F:metal ion binding"/>
    <property type="evidence" value="ECO:0007669"/>
    <property type="project" value="UniProtKB-KW"/>
</dbReference>
<keyword evidence="2 11" id="KW-0696">RNA-directed RNA polymerase</keyword>
<evidence type="ECO:0000256" key="8">
    <source>
        <dbReference type="ARBA" id="ARBA00048744"/>
    </source>
</evidence>
<name>A0A8S5L4B5_9VIRU</name>
<dbReference type="GO" id="GO:0000166">
    <property type="term" value="F:nucleotide binding"/>
    <property type="evidence" value="ECO:0007669"/>
    <property type="project" value="UniProtKB-KW"/>
</dbReference>
<feature type="binding site" evidence="9">
    <location>
        <position position="280"/>
    </location>
    <ligand>
        <name>Mg(2+)</name>
        <dbReference type="ChEBI" id="CHEBI:18420"/>
        <label>2</label>
    </ligand>
</feature>
<keyword evidence="6" id="KW-0693">Viral RNA replication</keyword>
<keyword evidence="12" id="KW-1185">Reference proteome</keyword>
<dbReference type="EMBL" id="BK014050">
    <property type="protein sequence ID" value="DAD52260.1"/>
    <property type="molecule type" value="Genomic_RNA"/>
</dbReference>
<dbReference type="RefSeq" id="YP_010769339.1">
    <property type="nucleotide sequence ID" value="NC_073944.1"/>
</dbReference>
<dbReference type="InterPro" id="IPR043502">
    <property type="entry name" value="DNA/RNA_pol_sf"/>
</dbReference>
<dbReference type="SUPFAM" id="SSF56672">
    <property type="entry name" value="DNA/RNA polymerases"/>
    <property type="match status" value="1"/>
</dbReference>
<keyword evidence="9" id="KW-0460">Magnesium</keyword>
<accession>A0A8S5L4B5</accession>
<dbReference type="Proteomes" id="UP000678105">
    <property type="component" value="Segment"/>
</dbReference>
<evidence type="ECO:0000259" key="10">
    <source>
        <dbReference type="PROSITE" id="PS50522"/>
    </source>
</evidence>
<keyword evidence="3" id="KW-0808">Transferase</keyword>
<reference evidence="11" key="1">
    <citation type="submission" date="2020-09" db="EMBL/GenBank/DDBJ databases">
        <title>Leviviricetes taxonomy.</title>
        <authorList>
            <person name="Stockdale S.R."/>
            <person name="Callanan J."/>
            <person name="Adriaenssens E.M."/>
            <person name="Kuhn J.H."/>
            <person name="Rumnieks J."/>
            <person name="Shkoporov A."/>
            <person name="Draper L.A."/>
            <person name="Ross P."/>
            <person name="Hill C."/>
        </authorList>
    </citation>
    <scope>NUCLEOTIDE SEQUENCE</scope>
</reference>
<dbReference type="Pfam" id="PF03431">
    <property type="entry name" value="RNA_replicase_B"/>
    <property type="match status" value="1"/>
</dbReference>
<dbReference type="GO" id="GO:0003968">
    <property type="term" value="F:RNA-directed RNA polymerase activity"/>
    <property type="evidence" value="ECO:0007669"/>
    <property type="project" value="UniProtKB-KW"/>
</dbReference>
<dbReference type="KEGG" id="vg:80398324"/>
<dbReference type="InterPro" id="IPR007096">
    <property type="entry name" value="RNA-dir_Rpol_cat_phage"/>
</dbReference>
<keyword evidence="5" id="KW-0547">Nucleotide-binding</keyword>
<dbReference type="GO" id="GO:0039694">
    <property type="term" value="P:viral RNA genome replication"/>
    <property type="evidence" value="ECO:0007669"/>
    <property type="project" value="InterPro"/>
</dbReference>
<evidence type="ECO:0000256" key="1">
    <source>
        <dbReference type="ARBA" id="ARBA00012494"/>
    </source>
</evidence>
<feature type="binding site" evidence="9">
    <location>
        <position position="362"/>
    </location>
    <ligand>
        <name>Mg(2+)</name>
        <dbReference type="ChEBI" id="CHEBI:18420"/>
        <label>2</label>
    </ligand>
</feature>
<comment type="cofactor">
    <cofactor evidence="9">
        <name>Mg(2+)</name>
        <dbReference type="ChEBI" id="CHEBI:18420"/>
    </cofactor>
    <text evidence="9">Binds 2 Mg(2+) per subunit.</text>
</comment>
<evidence type="ECO:0000256" key="4">
    <source>
        <dbReference type="ARBA" id="ARBA00022695"/>
    </source>
</evidence>
<gene>
    <name evidence="11" type="primary">SRR6960507_3_3</name>
</gene>
<protein>
    <recommendedName>
        <fullName evidence="1">RNA-directed RNA polymerase</fullName>
        <ecNumber evidence="1">2.7.7.48</ecNumber>
    </recommendedName>
    <alternativeName>
        <fullName evidence="7">RNA replicase beta chain</fullName>
    </alternativeName>
</protein>
<organism evidence="11 12">
    <name type="scientific">ssRNA phage SRR6960507_3</name>
    <dbReference type="NCBI Taxonomy" id="2786513"/>
    <lineage>
        <taxon>Viruses</taxon>
        <taxon>Riboviria</taxon>
        <taxon>Orthornavirae</taxon>
        <taxon>Lenarviricota</taxon>
        <taxon>Leviviricetes</taxon>
        <taxon>Norzivirales</taxon>
        <taxon>Fiersviridae</taxon>
        <taxon>Fiyodovirus</taxon>
        <taxon>Fiyodovirus limihabitans</taxon>
    </lineage>
</organism>
<evidence type="ECO:0000256" key="2">
    <source>
        <dbReference type="ARBA" id="ARBA00022484"/>
    </source>
</evidence>
<evidence type="ECO:0000256" key="9">
    <source>
        <dbReference type="PIRSR" id="PIRSR605093-1"/>
    </source>
</evidence>
<feature type="domain" description="RdRp catalytic" evidence="10">
    <location>
        <begin position="265"/>
        <end position="394"/>
    </location>
</feature>
<evidence type="ECO:0000256" key="7">
    <source>
        <dbReference type="ARBA" id="ARBA00030248"/>
    </source>
</evidence>
<evidence type="ECO:0000313" key="11">
    <source>
        <dbReference type="EMBL" id="DAD52260.1"/>
    </source>
</evidence>
<evidence type="ECO:0000256" key="6">
    <source>
        <dbReference type="ARBA" id="ARBA00022953"/>
    </source>
</evidence>
<evidence type="ECO:0000256" key="5">
    <source>
        <dbReference type="ARBA" id="ARBA00022741"/>
    </source>
</evidence>
<evidence type="ECO:0000256" key="3">
    <source>
        <dbReference type="ARBA" id="ARBA00022679"/>
    </source>
</evidence>
<feature type="binding site" evidence="9">
    <location>
        <position position="363"/>
    </location>
    <ligand>
        <name>Mg(2+)</name>
        <dbReference type="ChEBI" id="CHEBI:18420"/>
        <label>2</label>
    </ligand>
</feature>
<comment type="catalytic activity">
    <reaction evidence="8">
        <text>RNA(n) + a ribonucleoside 5'-triphosphate = RNA(n+1) + diphosphate</text>
        <dbReference type="Rhea" id="RHEA:21248"/>
        <dbReference type="Rhea" id="RHEA-COMP:14527"/>
        <dbReference type="Rhea" id="RHEA-COMP:17342"/>
        <dbReference type="ChEBI" id="CHEBI:33019"/>
        <dbReference type="ChEBI" id="CHEBI:61557"/>
        <dbReference type="ChEBI" id="CHEBI:140395"/>
        <dbReference type="EC" id="2.7.7.48"/>
    </reaction>
</comment>
<sequence length="561" mass="63309">MSSHKIEFGLNQLASVASRLYEDLDTPVSLSCYLMLKYKDFDSLVSHDIKPYNYLTAYSFQLDYQAVSFLKKCPDLPTTFSRTDRALEKFMDAELQCRMTNSRLTNLLSGNPTLRGLLYHASEKIRGILGDVPPVSHMPLKFGPGASSTCSGSSVNLLTKLQSKLECSIDAIPLVTEMLRFNHNWLSSHLQTEISGPCSLIHPLTFSVRPYNDLSFVPKNAKIDRAICIEPNSVIPLQLAHGSYIRKRLLFAGLDLNKQADVNRHFAYLGSIDGTYATIDLSSASDTISYELVRLLLPPAWFDRLSALRSEYTRLPDGSFHFNEKFSSMGNGFTFELETLIFYSILLACRTDRKTEVYAFGDDLIVPTADTDLVLSVLDYAGFSINTDKSFSCGPFRESCGSDFFSGYNVRPYFFKGKLGNVSPFEIYPVLNGIRFCASRFAGRDTKYCDSILRRTWSSLLKYVPLCHRHFGPSGYGDNVIVCSRREKAERSGSFLGSLDIRQVIFKPVTYLLGNSDYHIATRMSAISCGHRSRISIRGRGSYKINSLKLPFWEWDQYAWI</sequence>
<dbReference type="PROSITE" id="PS50522">
    <property type="entry name" value="RDRP_PHAGE"/>
    <property type="match status" value="1"/>
</dbReference>